<evidence type="ECO:0000313" key="2">
    <source>
        <dbReference type="Ensembl" id="ENSACCP00020015679.1"/>
    </source>
</evidence>
<evidence type="ECO:0000313" key="3">
    <source>
        <dbReference type="Proteomes" id="UP000472275"/>
    </source>
</evidence>
<protein>
    <submittedName>
        <fullName evidence="2">Uncharacterized protein</fullName>
    </submittedName>
</protein>
<accession>A0A663EUQ5</accession>
<dbReference type="AlphaFoldDB" id="A0A663EUQ5"/>
<name>A0A663EUQ5_AQUCH</name>
<dbReference type="InParanoid" id="A0A663EUQ5"/>
<sequence length="124" mass="13741">CVPPLLVLSPTPFKLPLRHLCACVWLLIAGLHYACSKMDFNFKVNQDNVDFKMAAEKKRLYPDVMAHVDTCAHHCPKAAGITHLGDASCYLALSSTKLRAWSTPLDLDARLPLNLAPHSLYLEA</sequence>
<proteinExistence type="predicted"/>
<keyword evidence="1" id="KW-0812">Transmembrane</keyword>
<dbReference type="Ensembl" id="ENSACCT00020016353.1">
    <property type="protein sequence ID" value="ENSACCP00020015679.1"/>
    <property type="gene ID" value="ENSACCG00020010743.1"/>
</dbReference>
<keyword evidence="1" id="KW-0472">Membrane</keyword>
<reference evidence="2" key="2">
    <citation type="submission" date="2025-09" db="UniProtKB">
        <authorList>
            <consortium name="Ensembl"/>
        </authorList>
    </citation>
    <scope>IDENTIFICATION</scope>
</reference>
<dbReference type="Proteomes" id="UP000472275">
    <property type="component" value="Chromosome 13"/>
</dbReference>
<keyword evidence="3" id="KW-1185">Reference proteome</keyword>
<evidence type="ECO:0000256" key="1">
    <source>
        <dbReference type="SAM" id="Phobius"/>
    </source>
</evidence>
<reference evidence="2" key="1">
    <citation type="submission" date="2025-08" db="UniProtKB">
        <authorList>
            <consortium name="Ensembl"/>
        </authorList>
    </citation>
    <scope>IDENTIFICATION</scope>
</reference>
<keyword evidence="1" id="KW-1133">Transmembrane helix</keyword>
<organism evidence="2 3">
    <name type="scientific">Aquila chrysaetos chrysaetos</name>
    <dbReference type="NCBI Taxonomy" id="223781"/>
    <lineage>
        <taxon>Eukaryota</taxon>
        <taxon>Metazoa</taxon>
        <taxon>Chordata</taxon>
        <taxon>Craniata</taxon>
        <taxon>Vertebrata</taxon>
        <taxon>Euteleostomi</taxon>
        <taxon>Archelosauria</taxon>
        <taxon>Archosauria</taxon>
        <taxon>Dinosauria</taxon>
        <taxon>Saurischia</taxon>
        <taxon>Theropoda</taxon>
        <taxon>Coelurosauria</taxon>
        <taxon>Aves</taxon>
        <taxon>Neognathae</taxon>
        <taxon>Neoaves</taxon>
        <taxon>Telluraves</taxon>
        <taxon>Accipitrimorphae</taxon>
        <taxon>Accipitriformes</taxon>
        <taxon>Accipitridae</taxon>
        <taxon>Accipitrinae</taxon>
        <taxon>Aquila</taxon>
    </lineage>
</organism>
<dbReference type="Gene3D" id="1.10.275.60">
    <property type="match status" value="1"/>
</dbReference>
<feature type="transmembrane region" description="Helical" evidence="1">
    <location>
        <begin position="15"/>
        <end position="35"/>
    </location>
</feature>